<dbReference type="Gene3D" id="3.40.50.150">
    <property type="entry name" value="Vaccinia Virus protein VP39"/>
    <property type="match status" value="1"/>
</dbReference>
<keyword evidence="2" id="KW-0489">Methyltransferase</keyword>
<dbReference type="EMBL" id="FUEG01000002">
    <property type="protein sequence ID" value="SJL00472.1"/>
    <property type="molecule type" value="Genomic_DNA"/>
</dbReference>
<evidence type="ECO:0000259" key="4">
    <source>
        <dbReference type="Pfam" id="PF08241"/>
    </source>
</evidence>
<keyword evidence="3" id="KW-0808">Transferase</keyword>
<evidence type="ECO:0000313" key="6">
    <source>
        <dbReference type="Proteomes" id="UP000219338"/>
    </source>
</evidence>
<dbReference type="GO" id="GO:0032259">
    <property type="term" value="P:methylation"/>
    <property type="evidence" value="ECO:0007669"/>
    <property type="project" value="UniProtKB-KW"/>
</dbReference>
<reference evidence="6" key="1">
    <citation type="journal article" date="2017" name="Nat. Ecol. Evol.">
        <title>Genome expansion and lineage-specific genetic innovations in the forest pathogenic fungi Armillaria.</title>
        <authorList>
            <person name="Sipos G."/>
            <person name="Prasanna A.N."/>
            <person name="Walter M.C."/>
            <person name="O'Connor E."/>
            <person name="Balint B."/>
            <person name="Krizsan K."/>
            <person name="Kiss B."/>
            <person name="Hess J."/>
            <person name="Varga T."/>
            <person name="Slot J."/>
            <person name="Riley R."/>
            <person name="Boka B."/>
            <person name="Rigling D."/>
            <person name="Barry K."/>
            <person name="Lee J."/>
            <person name="Mihaltcheva S."/>
            <person name="LaButti K."/>
            <person name="Lipzen A."/>
            <person name="Waldron R."/>
            <person name="Moloney N.M."/>
            <person name="Sperisen C."/>
            <person name="Kredics L."/>
            <person name="Vagvoelgyi C."/>
            <person name="Patrignani A."/>
            <person name="Fitzpatrick D."/>
            <person name="Nagy I."/>
            <person name="Doyle S."/>
            <person name="Anderson J.B."/>
            <person name="Grigoriev I.V."/>
            <person name="Gueldener U."/>
            <person name="Muensterkoetter M."/>
            <person name="Nagy L.G."/>
        </authorList>
    </citation>
    <scope>NUCLEOTIDE SEQUENCE [LARGE SCALE GENOMIC DNA]</scope>
    <source>
        <strain evidence="6">C18/9</strain>
    </source>
</reference>
<dbReference type="OMA" id="WRATFDT"/>
<name>A0A284QVL4_ARMOS</name>
<keyword evidence="6" id="KW-1185">Reference proteome</keyword>
<dbReference type="PANTHER" id="PTHR44942">
    <property type="entry name" value="METHYLTRANSF_11 DOMAIN-CONTAINING PROTEIN"/>
    <property type="match status" value="1"/>
</dbReference>
<dbReference type="InterPro" id="IPR029063">
    <property type="entry name" value="SAM-dependent_MTases_sf"/>
</dbReference>
<dbReference type="SUPFAM" id="SSF53335">
    <property type="entry name" value="S-adenosyl-L-methionine-dependent methyltransferases"/>
    <property type="match status" value="1"/>
</dbReference>
<dbReference type="AlphaFoldDB" id="A0A284QVL4"/>
<dbReference type="GO" id="GO:0008757">
    <property type="term" value="F:S-adenosylmethionine-dependent methyltransferase activity"/>
    <property type="evidence" value="ECO:0007669"/>
    <property type="project" value="InterPro"/>
</dbReference>
<dbReference type="Proteomes" id="UP000219338">
    <property type="component" value="Unassembled WGS sequence"/>
</dbReference>
<dbReference type="CDD" id="cd02440">
    <property type="entry name" value="AdoMet_MTases"/>
    <property type="match status" value="1"/>
</dbReference>
<dbReference type="InterPro" id="IPR051052">
    <property type="entry name" value="Diverse_substrate_MTase"/>
</dbReference>
<evidence type="ECO:0000256" key="1">
    <source>
        <dbReference type="ARBA" id="ARBA00008361"/>
    </source>
</evidence>
<dbReference type="PANTHER" id="PTHR44942:SF4">
    <property type="entry name" value="METHYLTRANSFERASE TYPE 11 DOMAIN-CONTAINING PROTEIN"/>
    <property type="match status" value="1"/>
</dbReference>
<proteinExistence type="inferred from homology"/>
<evidence type="ECO:0000313" key="5">
    <source>
        <dbReference type="EMBL" id="SJL00472.1"/>
    </source>
</evidence>
<accession>A0A284QVL4</accession>
<protein>
    <recommendedName>
        <fullName evidence="4">Methyltransferase type 11 domain-containing protein</fullName>
    </recommendedName>
</protein>
<evidence type="ECO:0000256" key="3">
    <source>
        <dbReference type="ARBA" id="ARBA00022679"/>
    </source>
</evidence>
<dbReference type="STRING" id="47428.A0A284QVL4"/>
<organism evidence="5 6">
    <name type="scientific">Armillaria ostoyae</name>
    <name type="common">Armillaria root rot fungus</name>
    <dbReference type="NCBI Taxonomy" id="47428"/>
    <lineage>
        <taxon>Eukaryota</taxon>
        <taxon>Fungi</taxon>
        <taxon>Dikarya</taxon>
        <taxon>Basidiomycota</taxon>
        <taxon>Agaricomycotina</taxon>
        <taxon>Agaricomycetes</taxon>
        <taxon>Agaricomycetidae</taxon>
        <taxon>Agaricales</taxon>
        <taxon>Marasmiineae</taxon>
        <taxon>Physalacriaceae</taxon>
        <taxon>Armillaria</taxon>
    </lineage>
</organism>
<evidence type="ECO:0000256" key="2">
    <source>
        <dbReference type="ARBA" id="ARBA00022603"/>
    </source>
</evidence>
<sequence length="300" mass="33737">MFCLKRRNIAPSSLFFLLQRGMAIVHNVAQTGFGSGTNELYDRARPSYQSTALSAIREAVKATAPFNVVEIGAGTGLFTKALFKHPDFSGAIRELRAVEPSAGMRDVFVKTVQDERASAREGTFDTTNIEDGWADLVTIAQARRLFPAFHWCPDFDAASVEFARILKPGGVVAFIWNLEDRDAARWVAQLRDQIEQHEAGTPQFRLGLWRKTFDTDSYKKLFQAPVEKTWAYTLPSDVSLVVNRANSKSYIQTLPDDVRSKVLDGVKAIVERGDDKVWIDESQGTFEYPYQTFLVISQKK</sequence>
<gene>
    <name evidence="5" type="ORF">ARMOST_03785</name>
</gene>
<comment type="similarity">
    <text evidence="1">Belongs to the methyltransferase superfamily.</text>
</comment>
<dbReference type="OrthoDB" id="66144at2759"/>
<dbReference type="InterPro" id="IPR013216">
    <property type="entry name" value="Methyltransf_11"/>
</dbReference>
<dbReference type="Pfam" id="PF08241">
    <property type="entry name" value="Methyltransf_11"/>
    <property type="match status" value="1"/>
</dbReference>
<feature type="domain" description="Methyltransferase type 11" evidence="4">
    <location>
        <begin position="69"/>
        <end position="174"/>
    </location>
</feature>